<dbReference type="PANTHER" id="PTHR34107:SF4">
    <property type="entry name" value="SLL1222 PROTEIN"/>
    <property type="match status" value="1"/>
</dbReference>
<dbReference type="InterPro" id="IPR008538">
    <property type="entry name" value="Uma2"/>
</dbReference>
<accession>A0A450UM34</accession>
<keyword evidence="2" id="KW-0255">Endonuclease</keyword>
<dbReference type="InterPro" id="IPR011335">
    <property type="entry name" value="Restrct_endonuc-II-like"/>
</dbReference>
<keyword evidence="2" id="KW-0540">Nuclease</keyword>
<dbReference type="Gene3D" id="3.90.1570.10">
    <property type="entry name" value="tt1808, chain A"/>
    <property type="match status" value="1"/>
</dbReference>
<name>A0A450UM34_9GAMM</name>
<dbReference type="InterPro" id="IPR012296">
    <property type="entry name" value="Nuclease_put_TT1808"/>
</dbReference>
<reference evidence="2" key="1">
    <citation type="submission" date="2019-02" db="EMBL/GenBank/DDBJ databases">
        <authorList>
            <person name="Gruber-Vodicka R. H."/>
            <person name="Seah K. B. B."/>
        </authorList>
    </citation>
    <scope>NUCLEOTIDE SEQUENCE</scope>
    <source>
        <strain evidence="2">BECK_M7</strain>
    </source>
</reference>
<evidence type="ECO:0000313" key="2">
    <source>
        <dbReference type="EMBL" id="VFJ93596.1"/>
    </source>
</evidence>
<dbReference type="CDD" id="cd06260">
    <property type="entry name" value="DUF820-like"/>
    <property type="match status" value="1"/>
</dbReference>
<dbReference type="Pfam" id="PF05685">
    <property type="entry name" value="Uma2"/>
    <property type="match status" value="1"/>
</dbReference>
<keyword evidence="2" id="KW-0378">Hydrolase</keyword>
<gene>
    <name evidence="2" type="ORF">BECKLFY1418B_GA0070995_10482</name>
</gene>
<proteinExistence type="predicted"/>
<dbReference type="SUPFAM" id="SSF52980">
    <property type="entry name" value="Restriction endonuclease-like"/>
    <property type="match status" value="1"/>
</dbReference>
<protein>
    <submittedName>
        <fullName evidence="2">Restriction endonuclease</fullName>
    </submittedName>
</protein>
<organism evidence="2">
    <name type="scientific">Candidatus Kentrum sp. LFY</name>
    <dbReference type="NCBI Taxonomy" id="2126342"/>
    <lineage>
        <taxon>Bacteria</taxon>
        <taxon>Pseudomonadati</taxon>
        <taxon>Pseudomonadota</taxon>
        <taxon>Gammaproteobacteria</taxon>
        <taxon>Candidatus Kentrum</taxon>
    </lineage>
</organism>
<dbReference type="AlphaFoldDB" id="A0A450UM34"/>
<dbReference type="GO" id="GO:0004519">
    <property type="term" value="F:endonuclease activity"/>
    <property type="evidence" value="ECO:0007669"/>
    <property type="project" value="UniProtKB-KW"/>
</dbReference>
<evidence type="ECO:0000259" key="1">
    <source>
        <dbReference type="Pfam" id="PF05685"/>
    </source>
</evidence>
<feature type="domain" description="Putative restriction endonuclease" evidence="1">
    <location>
        <begin position="27"/>
        <end position="142"/>
    </location>
</feature>
<dbReference type="PANTHER" id="PTHR34107">
    <property type="entry name" value="SLL0198 PROTEIN-RELATED"/>
    <property type="match status" value="1"/>
</dbReference>
<dbReference type="EMBL" id="CAADFF010000048">
    <property type="protein sequence ID" value="VFJ93596.1"/>
    <property type="molecule type" value="Genomic_DNA"/>
</dbReference>
<sequence length="162" mass="18298">MNWQEICDNPVSHDLPFKIETNQWGKIEMSPATNEHGIYRMSIGEWLMKLTGSGRTISECSIQTTKGVKVADVAWASYDFLGKNRHKTPYPESPEIVIEILSPAPANSRQEMQDKKRLYFAAGAKEIWLCGEDGTMAFFSAQGDLPESRIVAGFPERIDIDW</sequence>